<gene>
    <name evidence="4" type="ORF">VXJ25_06530</name>
</gene>
<evidence type="ECO:0000256" key="1">
    <source>
        <dbReference type="HAMAP-Rule" id="MF_01845"/>
    </source>
</evidence>
<accession>A0ABU7RAL2</accession>
<proteinExistence type="inferred from homology"/>
<comment type="similarity">
    <text evidence="1">Belongs to the UPF0597 family.</text>
</comment>
<dbReference type="Proteomes" id="UP001332931">
    <property type="component" value="Unassembled WGS sequence"/>
</dbReference>
<dbReference type="RefSeq" id="WP_330958401.1">
    <property type="nucleotide sequence ID" value="NZ_JAZGJQ010000006.1"/>
</dbReference>
<dbReference type="Pfam" id="PF03313">
    <property type="entry name" value="SDH_alpha"/>
    <property type="match status" value="1"/>
</dbReference>
<keyword evidence="5" id="KW-1185">Reference proteome</keyword>
<dbReference type="PANTHER" id="PTHR30501:SF2">
    <property type="entry name" value="UPF0597 PROTEIN YHAM"/>
    <property type="match status" value="1"/>
</dbReference>
<feature type="domain" description="Serine dehydratase-like alpha subunit" evidence="3">
    <location>
        <begin position="90"/>
        <end position="421"/>
    </location>
</feature>
<dbReference type="PANTHER" id="PTHR30501">
    <property type="entry name" value="UPF0597 PROTEIN YHAM"/>
    <property type="match status" value="1"/>
</dbReference>
<evidence type="ECO:0000313" key="4">
    <source>
        <dbReference type="EMBL" id="MEE6147633.1"/>
    </source>
</evidence>
<name>A0ABU7RAL2_9ACTN</name>
<comment type="caution">
    <text evidence="4">The sequence shown here is derived from an EMBL/GenBank/DDBJ whole genome shotgun (WGS) entry which is preliminary data.</text>
</comment>
<reference evidence="4 5" key="1">
    <citation type="submission" date="2024-01" db="EMBL/GenBank/DDBJ databases">
        <title>Description of Olsenella sp. nov., isolated from pig feces.</title>
        <authorList>
            <person name="Chang Y.-H."/>
        </authorList>
    </citation>
    <scope>NUCLEOTIDE SEQUENCE [LARGE SCALE GENOMIC DNA]</scope>
    <source>
        <strain evidence="4 5">YH-ols2223</strain>
    </source>
</reference>
<dbReference type="GO" id="GO:0003941">
    <property type="term" value="F:L-serine ammonia-lyase activity"/>
    <property type="evidence" value="ECO:0007669"/>
    <property type="project" value="UniProtKB-EC"/>
</dbReference>
<evidence type="ECO:0000256" key="2">
    <source>
        <dbReference type="SAM" id="MobiDB-lite"/>
    </source>
</evidence>
<dbReference type="InterPro" id="IPR021144">
    <property type="entry name" value="UPF0597"/>
</dbReference>
<evidence type="ECO:0000259" key="3">
    <source>
        <dbReference type="Pfam" id="PF03313"/>
    </source>
</evidence>
<sequence>MDDALYRNHLAILEEELVCALGCTEPIAVAYAAALAREALGTAPARLSVTCSGNIIKNVKSVTVPNSGGQRGIEAAALLGAVGGNAEVALEVLESLTDEDRARAAALERAGACAVELAEDVPNLYVRVIAEADGHAGVACVSERHTNVVELSRDGVPVEVAGVSPHDAGGNAAGTDRSRLSLESIWEFAHVVDPDDVRGPVERQISLNRAISNEGLRGDWGARIGKTLLLTRPDDITCRARAVAAAGSDARMSGCAMPVVINCGSGNQGITGSVPVEEYARYLRATDEQLLRAVVLSDLTSVHAKRFIGELSAFCGAVTAAAGTGAAICYLRGGSFAQYEATIANTLANVGGIVCDGAKPSCAAKIAAAVDAAILGCDMALANVDFGPGEGLVGRTAEETIRSMGYVGRVGMHPTDIEILNIMIGKTDTSDEGCAGAGGDAGTPYATSQERTR</sequence>
<dbReference type="EMBL" id="JAZGJQ010000006">
    <property type="protein sequence ID" value="MEE6147633.1"/>
    <property type="molecule type" value="Genomic_DNA"/>
</dbReference>
<dbReference type="InterPro" id="IPR005130">
    <property type="entry name" value="Ser_deHydtase-like_asu"/>
</dbReference>
<dbReference type="PIRSF" id="PIRSF006054">
    <property type="entry name" value="UCP006054"/>
    <property type="match status" value="1"/>
</dbReference>
<organism evidence="4 5">
    <name type="scientific">Olsenella absiana</name>
    <dbReference type="NCBI Taxonomy" id="3115222"/>
    <lineage>
        <taxon>Bacteria</taxon>
        <taxon>Bacillati</taxon>
        <taxon>Actinomycetota</taxon>
        <taxon>Coriobacteriia</taxon>
        <taxon>Coriobacteriales</taxon>
        <taxon>Atopobiaceae</taxon>
        <taxon>Olsenella</taxon>
    </lineage>
</organism>
<feature type="region of interest" description="Disordered" evidence="2">
    <location>
        <begin position="433"/>
        <end position="453"/>
    </location>
</feature>
<protein>
    <recommendedName>
        <fullName evidence="1">UPF0597 protein VXJ25_06530</fullName>
    </recommendedName>
</protein>
<dbReference type="HAMAP" id="MF_01845">
    <property type="entry name" value="UPF0597"/>
    <property type="match status" value="1"/>
</dbReference>
<evidence type="ECO:0000313" key="5">
    <source>
        <dbReference type="Proteomes" id="UP001332931"/>
    </source>
</evidence>
<keyword evidence="4" id="KW-0456">Lyase</keyword>